<evidence type="ECO:0000313" key="3">
    <source>
        <dbReference type="Proteomes" id="UP000325302"/>
    </source>
</evidence>
<dbReference type="NCBIfam" id="TIGR01643">
    <property type="entry name" value="YD_repeat_2x"/>
    <property type="match status" value="1"/>
</dbReference>
<evidence type="ECO:0000259" key="1">
    <source>
        <dbReference type="Pfam" id="PF12680"/>
    </source>
</evidence>
<dbReference type="InterPro" id="IPR037401">
    <property type="entry name" value="SnoaL-like"/>
</dbReference>
<dbReference type="RefSeq" id="WP_149390000.1">
    <property type="nucleotide sequence ID" value="NZ_SMRS01000002.1"/>
</dbReference>
<dbReference type="InterPro" id="IPR032710">
    <property type="entry name" value="NTF2-like_dom_sf"/>
</dbReference>
<sequence length="143" mass="16173">MSPSVKVQAELYAQAFTHLTPENLEHLLSLVTVNVHFRDPFNDVHSAEGMRRILLDMFTQTKSPKFTVTEVVAGAESAWIAWIFNAGLPVIGEIEVEGATRLSFDAQGRVTEHLDYWDSAPLYFRLPLLGWCLRKIHQRLGGH</sequence>
<dbReference type="OrthoDB" id="1115105at2"/>
<protein>
    <submittedName>
        <fullName evidence="2">Nuclear transport factor 2 family protein</fullName>
    </submittedName>
</protein>
<comment type="caution">
    <text evidence="2">The sequence shown here is derived from an EMBL/GenBank/DDBJ whole genome shotgun (WGS) entry which is preliminary data.</text>
</comment>
<dbReference type="InterPro" id="IPR006530">
    <property type="entry name" value="YD"/>
</dbReference>
<keyword evidence="3" id="KW-1185">Reference proteome</keyword>
<feature type="domain" description="SnoaL-like" evidence="1">
    <location>
        <begin position="15"/>
        <end position="113"/>
    </location>
</feature>
<reference evidence="2 3" key="1">
    <citation type="submission" date="2019-03" db="EMBL/GenBank/DDBJ databases">
        <title>Nitrincola sp. nov. isolated from an Indian soda lake.</title>
        <authorList>
            <person name="Joshi A."/>
            <person name="Thite S.V."/>
            <person name="Joseph N."/>
            <person name="Dhotre D."/>
            <person name="Moorthy M."/>
            <person name="Shouche Y.S."/>
        </authorList>
    </citation>
    <scope>NUCLEOTIDE SEQUENCE [LARGE SCALE GENOMIC DNA]</scope>
    <source>
        <strain evidence="2 3">MEB193</strain>
    </source>
</reference>
<organism evidence="2 3">
    <name type="scientific">Nitrincola tapanii</name>
    <dbReference type="NCBI Taxonomy" id="1708751"/>
    <lineage>
        <taxon>Bacteria</taxon>
        <taxon>Pseudomonadati</taxon>
        <taxon>Pseudomonadota</taxon>
        <taxon>Gammaproteobacteria</taxon>
        <taxon>Oceanospirillales</taxon>
        <taxon>Oceanospirillaceae</taxon>
        <taxon>Nitrincola</taxon>
    </lineage>
</organism>
<proteinExistence type="predicted"/>
<dbReference type="SUPFAM" id="SSF54427">
    <property type="entry name" value="NTF2-like"/>
    <property type="match status" value="1"/>
</dbReference>
<dbReference type="AlphaFoldDB" id="A0A5A9W4K0"/>
<dbReference type="EMBL" id="SMRS01000002">
    <property type="protein sequence ID" value="KAA0875696.1"/>
    <property type="molecule type" value="Genomic_DNA"/>
</dbReference>
<dbReference type="Gene3D" id="3.10.450.50">
    <property type="match status" value="1"/>
</dbReference>
<accession>A0A5A9W4K0</accession>
<dbReference type="Pfam" id="PF12680">
    <property type="entry name" value="SnoaL_2"/>
    <property type="match status" value="1"/>
</dbReference>
<name>A0A5A9W4K0_9GAMM</name>
<evidence type="ECO:0000313" key="2">
    <source>
        <dbReference type="EMBL" id="KAA0875696.1"/>
    </source>
</evidence>
<dbReference type="Proteomes" id="UP000325302">
    <property type="component" value="Unassembled WGS sequence"/>
</dbReference>
<gene>
    <name evidence="2" type="ORF">E1H14_03105</name>
</gene>